<evidence type="ECO:0000313" key="2">
    <source>
        <dbReference type="EMBL" id="KAK9116050.1"/>
    </source>
</evidence>
<feature type="chain" id="PRO_5042987380" evidence="1">
    <location>
        <begin position="28"/>
        <end position="136"/>
    </location>
</feature>
<dbReference type="EMBL" id="JBBNAE010000006">
    <property type="protein sequence ID" value="KAK9116050.1"/>
    <property type="molecule type" value="Genomic_DNA"/>
</dbReference>
<reference evidence="2 3" key="1">
    <citation type="submission" date="2024-01" db="EMBL/GenBank/DDBJ databases">
        <title>Genome assemblies of Stephania.</title>
        <authorList>
            <person name="Yang L."/>
        </authorList>
    </citation>
    <scope>NUCLEOTIDE SEQUENCE [LARGE SCALE GENOMIC DNA]</scope>
    <source>
        <strain evidence="2">QJT</strain>
        <tissue evidence="2">Leaf</tissue>
    </source>
</reference>
<organism evidence="2 3">
    <name type="scientific">Stephania japonica</name>
    <dbReference type="NCBI Taxonomy" id="461633"/>
    <lineage>
        <taxon>Eukaryota</taxon>
        <taxon>Viridiplantae</taxon>
        <taxon>Streptophyta</taxon>
        <taxon>Embryophyta</taxon>
        <taxon>Tracheophyta</taxon>
        <taxon>Spermatophyta</taxon>
        <taxon>Magnoliopsida</taxon>
        <taxon>Ranunculales</taxon>
        <taxon>Menispermaceae</taxon>
        <taxon>Menispermoideae</taxon>
        <taxon>Cissampelideae</taxon>
        <taxon>Stephania</taxon>
    </lineage>
</organism>
<evidence type="ECO:0000313" key="3">
    <source>
        <dbReference type="Proteomes" id="UP001417504"/>
    </source>
</evidence>
<proteinExistence type="predicted"/>
<feature type="signal peptide" evidence="1">
    <location>
        <begin position="1"/>
        <end position="27"/>
    </location>
</feature>
<name>A0AAP0NSF9_9MAGN</name>
<protein>
    <submittedName>
        <fullName evidence="2">Uncharacterized protein</fullName>
    </submittedName>
</protein>
<keyword evidence="3" id="KW-1185">Reference proteome</keyword>
<accession>A0AAP0NSF9</accession>
<sequence length="136" mass="14882">MFLNNMSFHSLNLFSLLLLSLHGMIYGSNVDPDELVSLQFSQKRLVPTGPNPQVLPTSTKFLPKVARSDGLASLQFSQKRLVPTGPNPQVPPTSTKFLPKVVRSDGLASLQFRQKRLVPMGPNPEVPPSSTKAFGI</sequence>
<dbReference type="PANTHER" id="PTHR37380">
    <property type="entry name" value="CLE FAMILY OSCLE501 PROTEIN"/>
    <property type="match status" value="1"/>
</dbReference>
<dbReference type="AlphaFoldDB" id="A0AAP0NSF9"/>
<dbReference type="PANTHER" id="PTHR37380:SF1">
    <property type="entry name" value="CLE FAMILY OSCLE501 PROTEIN"/>
    <property type="match status" value="1"/>
</dbReference>
<evidence type="ECO:0000256" key="1">
    <source>
        <dbReference type="SAM" id="SignalP"/>
    </source>
</evidence>
<dbReference type="Proteomes" id="UP001417504">
    <property type="component" value="Unassembled WGS sequence"/>
</dbReference>
<keyword evidence="1" id="KW-0732">Signal</keyword>
<gene>
    <name evidence="2" type="ORF">Sjap_014997</name>
</gene>
<comment type="caution">
    <text evidence="2">The sequence shown here is derived from an EMBL/GenBank/DDBJ whole genome shotgun (WGS) entry which is preliminary data.</text>
</comment>